<dbReference type="AlphaFoldDB" id="A0A3D9BL43"/>
<comment type="subcellular location">
    <subcellularLocation>
        <location evidence="1">Cell outer membrane</location>
    </subcellularLocation>
</comment>
<evidence type="ECO:0000256" key="8">
    <source>
        <dbReference type="SAM" id="MobiDB-lite"/>
    </source>
</evidence>
<dbReference type="PANTHER" id="PTHR30026">
    <property type="entry name" value="OUTER MEMBRANE PROTEIN TOLC"/>
    <property type="match status" value="1"/>
</dbReference>
<evidence type="ECO:0000256" key="3">
    <source>
        <dbReference type="ARBA" id="ARBA00022448"/>
    </source>
</evidence>
<evidence type="ECO:0000256" key="1">
    <source>
        <dbReference type="ARBA" id="ARBA00004442"/>
    </source>
</evidence>
<feature type="compositionally biased region" description="Basic and acidic residues" evidence="8">
    <location>
        <begin position="11"/>
        <end position="20"/>
    </location>
</feature>
<dbReference type="PANTHER" id="PTHR30026:SF20">
    <property type="entry name" value="OUTER MEMBRANE PROTEIN TOLC"/>
    <property type="match status" value="1"/>
</dbReference>
<evidence type="ECO:0000256" key="7">
    <source>
        <dbReference type="ARBA" id="ARBA00023237"/>
    </source>
</evidence>
<dbReference type="Proteomes" id="UP000257131">
    <property type="component" value="Unassembled WGS sequence"/>
</dbReference>
<organism evidence="9 10">
    <name type="scientific">Rhodosalinus sediminis</name>
    <dbReference type="NCBI Taxonomy" id="1940533"/>
    <lineage>
        <taxon>Bacteria</taxon>
        <taxon>Pseudomonadati</taxon>
        <taxon>Pseudomonadota</taxon>
        <taxon>Alphaproteobacteria</taxon>
        <taxon>Rhodobacterales</taxon>
        <taxon>Paracoccaceae</taxon>
        <taxon>Rhodosalinus</taxon>
    </lineage>
</organism>
<evidence type="ECO:0000256" key="5">
    <source>
        <dbReference type="ARBA" id="ARBA00022692"/>
    </source>
</evidence>
<dbReference type="InterPro" id="IPR003423">
    <property type="entry name" value="OMP_efflux"/>
</dbReference>
<name>A0A3D9BL43_9RHOB</name>
<gene>
    <name evidence="9" type="ORF">DRV84_14105</name>
</gene>
<dbReference type="GO" id="GO:0015288">
    <property type="term" value="F:porin activity"/>
    <property type="evidence" value="ECO:0007669"/>
    <property type="project" value="TreeGrafter"/>
</dbReference>
<keyword evidence="7" id="KW-0998">Cell outer membrane</keyword>
<comment type="caution">
    <text evidence="9">The sequence shown here is derived from an EMBL/GenBank/DDBJ whole genome shotgun (WGS) entry which is preliminary data.</text>
</comment>
<dbReference type="SUPFAM" id="SSF56954">
    <property type="entry name" value="Outer membrane efflux proteins (OEP)"/>
    <property type="match status" value="1"/>
</dbReference>
<feature type="region of interest" description="Disordered" evidence="8">
    <location>
        <begin position="1"/>
        <end position="20"/>
    </location>
</feature>
<evidence type="ECO:0000313" key="9">
    <source>
        <dbReference type="EMBL" id="REC54249.1"/>
    </source>
</evidence>
<evidence type="ECO:0000256" key="6">
    <source>
        <dbReference type="ARBA" id="ARBA00023136"/>
    </source>
</evidence>
<evidence type="ECO:0000256" key="4">
    <source>
        <dbReference type="ARBA" id="ARBA00022452"/>
    </source>
</evidence>
<protein>
    <submittedName>
        <fullName evidence="9">TolC family protein</fullName>
    </submittedName>
</protein>
<keyword evidence="10" id="KW-1185">Reference proteome</keyword>
<keyword evidence="3" id="KW-0813">Transport</keyword>
<evidence type="ECO:0000313" key="10">
    <source>
        <dbReference type="Proteomes" id="UP000257131"/>
    </source>
</evidence>
<keyword evidence="5" id="KW-0812">Transmembrane</keyword>
<dbReference type="GO" id="GO:0015562">
    <property type="term" value="F:efflux transmembrane transporter activity"/>
    <property type="evidence" value="ECO:0007669"/>
    <property type="project" value="InterPro"/>
</dbReference>
<comment type="similarity">
    <text evidence="2">Belongs to the outer membrane factor (OMF) (TC 1.B.17) family.</text>
</comment>
<dbReference type="GO" id="GO:0009279">
    <property type="term" value="C:cell outer membrane"/>
    <property type="evidence" value="ECO:0007669"/>
    <property type="project" value="UniProtKB-SubCell"/>
</dbReference>
<dbReference type="InterPro" id="IPR051906">
    <property type="entry name" value="TolC-like"/>
</dbReference>
<evidence type="ECO:0000256" key="2">
    <source>
        <dbReference type="ARBA" id="ARBA00007613"/>
    </source>
</evidence>
<dbReference type="EMBL" id="QOHR01000035">
    <property type="protein sequence ID" value="REC54249.1"/>
    <property type="molecule type" value="Genomic_DNA"/>
</dbReference>
<dbReference type="Gene3D" id="1.20.1600.10">
    <property type="entry name" value="Outer membrane efflux proteins (OEP)"/>
    <property type="match status" value="1"/>
</dbReference>
<dbReference type="GO" id="GO:1990281">
    <property type="term" value="C:efflux pump complex"/>
    <property type="evidence" value="ECO:0007669"/>
    <property type="project" value="TreeGrafter"/>
</dbReference>
<keyword evidence="6" id="KW-0472">Membrane</keyword>
<dbReference type="Pfam" id="PF02321">
    <property type="entry name" value="OEP"/>
    <property type="match status" value="2"/>
</dbReference>
<accession>A0A3D9BL43</accession>
<proteinExistence type="inferred from homology"/>
<keyword evidence="4" id="KW-1134">Transmembrane beta strand</keyword>
<sequence>MINAVRGEAGMSDKRTRPDVRARGATSVACKWRVAVRAGTAVAATLPLLACTSDEAALEDAGAAMTATLSASAEAPAAASALDLGDGFVPAIRAAVRQDPGFRAAEGAAVEAVQSIGVARAALRPQLSANANLGAIQETIDGDRETTTGGAGGLDLSQLVYDGGESAAAIRQAAAEALAARAERDVVANERALEAARAWIDAWQFDARLALLRGRTGQMDALMTQMERMASSGLVDRAALDAARRQIVDIRLGERRLRAEREDARTRLARFFGETPPTVERPSIPQVVTAPEAATEAGTDTAPDVVRRAAELLVAESAVAQAEAAFRPKATLRAGVTSPIEESESTDVTLGLGLNYTFNDGGRRQATLEAARTRRSAAESRLSDARSSLESELATTRAQLASVTDSLPLVARQIELSTSEAKTARSQIATGQSNLRQLVEAEIEAYRARDRHIALRAERDLLRLTIAARTGALARRLEITPAAAD</sequence>
<reference evidence="9 10" key="1">
    <citation type="journal article" date="2017" name="Int. J. Syst. Evol. Microbiol.">
        <title>Rhodosalinus sediminis gen. nov., sp. nov., isolated from marine saltern.</title>
        <authorList>
            <person name="Guo L.Y."/>
            <person name="Ling S.K."/>
            <person name="Li C.M."/>
            <person name="Chen G.J."/>
            <person name="Du Z.J."/>
        </authorList>
    </citation>
    <scope>NUCLEOTIDE SEQUENCE [LARGE SCALE GENOMIC DNA]</scope>
    <source>
        <strain evidence="9 10">WDN1C137</strain>
    </source>
</reference>